<evidence type="ECO:0000313" key="2">
    <source>
        <dbReference type="EMBL" id="MCC2031809.1"/>
    </source>
</evidence>
<organism evidence="2 3">
    <name type="scientific">Microbacterium allomyrinae</name>
    <dbReference type="NCBI Taxonomy" id="2830666"/>
    <lineage>
        <taxon>Bacteria</taxon>
        <taxon>Bacillati</taxon>
        <taxon>Actinomycetota</taxon>
        <taxon>Actinomycetes</taxon>
        <taxon>Micrococcales</taxon>
        <taxon>Microbacteriaceae</taxon>
        <taxon>Microbacterium</taxon>
    </lineage>
</organism>
<gene>
    <name evidence="2" type="ORF">KEC57_06380</name>
</gene>
<proteinExistence type="predicted"/>
<reference evidence="2" key="1">
    <citation type="submission" date="2021-04" db="EMBL/GenBank/DDBJ databases">
        <title>Microbacterium tenobrionis sp. nov. and Microbacterium allomyrinae sp. nov., isolated from larvae of Tenobrio molitor and Allomyrina dichotoma, respectively.</title>
        <authorList>
            <person name="Lee S.D."/>
        </authorList>
    </citation>
    <scope>NUCLEOTIDE SEQUENCE</scope>
    <source>
        <strain evidence="2">BWT-G7</strain>
    </source>
</reference>
<dbReference type="Proteomes" id="UP001139354">
    <property type="component" value="Unassembled WGS sequence"/>
</dbReference>
<sequence length="86" mass="9938">MTGEAKPRPTGEQLLAFEAKHPKATGRKETAILDELGIRPARYYQLLGRLIKTEDALRIDPMLTNRLRARSMKQQTEQKRRAHRGR</sequence>
<protein>
    <submittedName>
        <fullName evidence="2">DUF3263 domain-containing protein</fullName>
    </submittedName>
</protein>
<dbReference type="InterPro" id="IPR021678">
    <property type="entry name" value="DUF3263"/>
</dbReference>
<feature type="region of interest" description="Disordered" evidence="1">
    <location>
        <begin position="1"/>
        <end position="22"/>
    </location>
</feature>
<dbReference type="AlphaFoldDB" id="A0A9X1LTQ5"/>
<accession>A0A9X1LTQ5</accession>
<evidence type="ECO:0000256" key="1">
    <source>
        <dbReference type="SAM" id="MobiDB-lite"/>
    </source>
</evidence>
<keyword evidence="3" id="KW-1185">Reference proteome</keyword>
<dbReference type="Pfam" id="PF11662">
    <property type="entry name" value="DUF3263"/>
    <property type="match status" value="1"/>
</dbReference>
<evidence type="ECO:0000313" key="3">
    <source>
        <dbReference type="Proteomes" id="UP001139354"/>
    </source>
</evidence>
<dbReference type="EMBL" id="JAGTTN010000002">
    <property type="protein sequence ID" value="MCC2031809.1"/>
    <property type="molecule type" value="Genomic_DNA"/>
</dbReference>
<dbReference type="RefSeq" id="WP_229383741.1">
    <property type="nucleotide sequence ID" value="NZ_JAGTTN010000002.1"/>
</dbReference>
<comment type="caution">
    <text evidence="2">The sequence shown here is derived from an EMBL/GenBank/DDBJ whole genome shotgun (WGS) entry which is preliminary data.</text>
</comment>
<name>A0A9X1LTQ5_9MICO</name>